<keyword evidence="4 8" id="KW-0812">Transmembrane</keyword>
<keyword evidence="3 8" id="KW-0813">Transport</keyword>
<comment type="similarity">
    <text evidence="2 8">Belongs to the V-ATPase proteolipid subunit family.</text>
</comment>
<dbReference type="GO" id="GO:0046961">
    <property type="term" value="F:proton-transporting ATPase activity, rotational mechanism"/>
    <property type="evidence" value="ECO:0007669"/>
    <property type="project" value="InterPro"/>
</dbReference>
<evidence type="ECO:0000256" key="1">
    <source>
        <dbReference type="ARBA" id="ARBA00004141"/>
    </source>
</evidence>
<protein>
    <recommendedName>
        <fullName evidence="9">V-ATPase proteolipid subunit C-like domain-containing protein</fullName>
    </recommendedName>
</protein>
<dbReference type="EMBL" id="HBIE01014724">
    <property type="protein sequence ID" value="CAE0309629.1"/>
    <property type="molecule type" value="Transcribed_RNA"/>
</dbReference>
<evidence type="ECO:0000256" key="2">
    <source>
        <dbReference type="ARBA" id="ARBA00007296"/>
    </source>
</evidence>
<dbReference type="AlphaFoldDB" id="A0A7S3HZF4"/>
<dbReference type="PANTHER" id="PTHR10263">
    <property type="entry name" value="V-TYPE PROTON ATPASE PROTEOLIPID SUBUNIT"/>
    <property type="match status" value="1"/>
</dbReference>
<evidence type="ECO:0000256" key="5">
    <source>
        <dbReference type="ARBA" id="ARBA00022989"/>
    </source>
</evidence>
<evidence type="ECO:0000313" key="10">
    <source>
        <dbReference type="EMBL" id="CAE0309629.1"/>
    </source>
</evidence>
<feature type="domain" description="V-ATPase proteolipid subunit C-like" evidence="9">
    <location>
        <begin position="129"/>
        <end position="188"/>
    </location>
</feature>
<dbReference type="InterPro" id="IPR000245">
    <property type="entry name" value="ATPase_proteolipid_csu"/>
</dbReference>
<keyword evidence="5 8" id="KW-1133">Transmembrane helix</keyword>
<proteinExistence type="inferred from homology"/>
<accession>A0A7S3HZF4</accession>
<organism evidence="10">
    <name type="scientific">Favella ehrenbergii</name>
    <dbReference type="NCBI Taxonomy" id="182087"/>
    <lineage>
        <taxon>Eukaryota</taxon>
        <taxon>Sar</taxon>
        <taxon>Alveolata</taxon>
        <taxon>Ciliophora</taxon>
        <taxon>Intramacronucleata</taxon>
        <taxon>Spirotrichea</taxon>
        <taxon>Choreotrichia</taxon>
        <taxon>Tintinnida</taxon>
        <taxon>Xystonellidae</taxon>
        <taxon>Favella</taxon>
    </lineage>
</organism>
<dbReference type="InterPro" id="IPR002379">
    <property type="entry name" value="ATPase_proteolipid_c-like_dom"/>
</dbReference>
<feature type="transmembrane region" description="Helical" evidence="8">
    <location>
        <begin position="33"/>
        <end position="55"/>
    </location>
</feature>
<dbReference type="InterPro" id="IPR035921">
    <property type="entry name" value="F/V-ATP_Csub_sf"/>
</dbReference>
<evidence type="ECO:0000256" key="8">
    <source>
        <dbReference type="RuleBase" id="RU363060"/>
    </source>
</evidence>
<keyword evidence="6 8" id="KW-0406">Ion transport</keyword>
<dbReference type="Pfam" id="PF00137">
    <property type="entry name" value="ATP-synt_C"/>
    <property type="match status" value="2"/>
</dbReference>
<feature type="transmembrane region" description="Helical" evidence="8">
    <location>
        <begin position="162"/>
        <end position="188"/>
    </location>
</feature>
<keyword evidence="7 8" id="KW-0472">Membrane</keyword>
<evidence type="ECO:0000256" key="7">
    <source>
        <dbReference type="ARBA" id="ARBA00023136"/>
    </source>
</evidence>
<evidence type="ECO:0000256" key="3">
    <source>
        <dbReference type="ARBA" id="ARBA00022448"/>
    </source>
</evidence>
<evidence type="ECO:0000256" key="6">
    <source>
        <dbReference type="ARBA" id="ARBA00023065"/>
    </source>
</evidence>
<name>A0A7S3HZF4_9SPIT</name>
<reference evidence="10" key="1">
    <citation type="submission" date="2021-01" db="EMBL/GenBank/DDBJ databases">
        <authorList>
            <person name="Corre E."/>
            <person name="Pelletier E."/>
            <person name="Niang G."/>
            <person name="Scheremetjew M."/>
            <person name="Finn R."/>
            <person name="Kale V."/>
            <person name="Holt S."/>
            <person name="Cochrane G."/>
            <person name="Meng A."/>
            <person name="Brown T."/>
            <person name="Cohen L."/>
        </authorList>
    </citation>
    <scope>NUCLEOTIDE SEQUENCE</scope>
    <source>
        <strain evidence="10">Fehren 1</strain>
    </source>
</reference>
<sequence>MNEIDIKDMFPQVCLTGQYSGWKDVFYCISPYAWTYIGIGLAMGLSIFGAAWGIMITSSSILGSMVKMPRIQSKNLISIILCEACGVYGLIIALLVSQGKKPADTTKVNMIYSSKELYQQAENAGYCAFWIGICVGLSNTFCGICIGVLGSSTALVTAQNGATFISMLVVIIFASAVGLYAVIIGIIMNTNTGSWPV</sequence>
<feature type="transmembrane region" description="Helical" evidence="8">
    <location>
        <begin position="128"/>
        <end position="150"/>
    </location>
</feature>
<evidence type="ECO:0000256" key="4">
    <source>
        <dbReference type="ARBA" id="ARBA00022692"/>
    </source>
</evidence>
<gene>
    <name evidence="10" type="ORF">FEHR0123_LOCUS4545</name>
</gene>
<dbReference type="PRINTS" id="PR00122">
    <property type="entry name" value="VACATPASE"/>
</dbReference>
<dbReference type="GO" id="GO:0033179">
    <property type="term" value="C:proton-transporting V-type ATPase, V0 domain"/>
    <property type="evidence" value="ECO:0007669"/>
    <property type="project" value="InterPro"/>
</dbReference>
<dbReference type="Gene3D" id="1.20.120.610">
    <property type="entry name" value="lithium bound rotor ring of v- atpase"/>
    <property type="match status" value="1"/>
</dbReference>
<comment type="subcellular location">
    <subcellularLocation>
        <location evidence="1">Membrane</location>
        <topology evidence="1">Multi-pass membrane protein</topology>
    </subcellularLocation>
</comment>
<dbReference type="SUPFAM" id="SSF81333">
    <property type="entry name" value="F1F0 ATP synthase subunit C"/>
    <property type="match status" value="2"/>
</dbReference>
<dbReference type="CDD" id="cd18178">
    <property type="entry name" value="ATP-synt_Vo_c_ATP6F_rpt2"/>
    <property type="match status" value="1"/>
</dbReference>
<evidence type="ECO:0000259" key="9">
    <source>
        <dbReference type="Pfam" id="PF00137"/>
    </source>
</evidence>
<feature type="domain" description="V-ATPase proteolipid subunit C-like" evidence="9">
    <location>
        <begin position="37"/>
        <end position="95"/>
    </location>
</feature>
<feature type="transmembrane region" description="Helical" evidence="8">
    <location>
        <begin position="76"/>
        <end position="96"/>
    </location>
</feature>